<dbReference type="EMBL" id="CM037161">
    <property type="protein sequence ID" value="KAH7854105.1"/>
    <property type="molecule type" value="Genomic_DNA"/>
</dbReference>
<sequence>MKSNGSNRSGRNNNGRNAEVDENLCTIFGNQKELKTSWTDTNPGVLSEFHFANLTSLEVFDASGNQLVLRVIPNWSPPFQLKAMSVRSLHLGPQFPMWLQKGFRYMDLSGTGISDSVPQWFWNLSSRFLYLNLSHNQINGKIPNIPKLDRFVSRIYLGSKQLRGPLSPLSSNVTEQDLSSNSFSGEISNFLCDRQDEPNKLEILHLGENQLSGEIPDCWENCRS</sequence>
<name>A0ACB7YKS5_9ERIC</name>
<protein>
    <submittedName>
        <fullName evidence="1">Uncharacterized protein</fullName>
    </submittedName>
</protein>
<gene>
    <name evidence="1" type="ORF">Vadar_010156</name>
</gene>
<evidence type="ECO:0000313" key="2">
    <source>
        <dbReference type="Proteomes" id="UP000828048"/>
    </source>
</evidence>
<proteinExistence type="predicted"/>
<accession>A0ACB7YKS5</accession>
<keyword evidence="2" id="KW-1185">Reference proteome</keyword>
<dbReference type="Proteomes" id="UP000828048">
    <property type="component" value="Chromosome 11"/>
</dbReference>
<organism evidence="1 2">
    <name type="scientific">Vaccinium darrowii</name>
    <dbReference type="NCBI Taxonomy" id="229202"/>
    <lineage>
        <taxon>Eukaryota</taxon>
        <taxon>Viridiplantae</taxon>
        <taxon>Streptophyta</taxon>
        <taxon>Embryophyta</taxon>
        <taxon>Tracheophyta</taxon>
        <taxon>Spermatophyta</taxon>
        <taxon>Magnoliopsida</taxon>
        <taxon>eudicotyledons</taxon>
        <taxon>Gunneridae</taxon>
        <taxon>Pentapetalae</taxon>
        <taxon>asterids</taxon>
        <taxon>Ericales</taxon>
        <taxon>Ericaceae</taxon>
        <taxon>Vaccinioideae</taxon>
        <taxon>Vaccinieae</taxon>
        <taxon>Vaccinium</taxon>
    </lineage>
</organism>
<evidence type="ECO:0000313" key="1">
    <source>
        <dbReference type="EMBL" id="KAH7854105.1"/>
    </source>
</evidence>
<comment type="caution">
    <text evidence="1">The sequence shown here is derived from an EMBL/GenBank/DDBJ whole genome shotgun (WGS) entry which is preliminary data.</text>
</comment>
<reference evidence="1 2" key="1">
    <citation type="journal article" date="2021" name="Hortic Res">
        <title>High-quality reference genome and annotation aids understanding of berry development for evergreen blueberry (Vaccinium darrowii).</title>
        <authorList>
            <person name="Yu J."/>
            <person name="Hulse-Kemp A.M."/>
            <person name="Babiker E."/>
            <person name="Staton M."/>
        </authorList>
    </citation>
    <scope>NUCLEOTIDE SEQUENCE [LARGE SCALE GENOMIC DNA]</scope>
    <source>
        <strain evidence="2">cv. NJ 8807/NJ 8810</strain>
        <tissue evidence="1">Young leaf</tissue>
    </source>
</reference>